<name>A0A1W2F2Q1_9SPHI</name>
<proteinExistence type="predicted"/>
<dbReference type="Proteomes" id="UP000192678">
    <property type="component" value="Unassembled WGS sequence"/>
</dbReference>
<dbReference type="RefSeq" id="WP_084291933.1">
    <property type="nucleotide sequence ID" value="NZ_FWYB01000019.1"/>
</dbReference>
<dbReference type="STRING" id="475255.SAMN04488101_11953"/>
<protein>
    <recommendedName>
        <fullName evidence="3">HNH endonuclease</fullName>
    </recommendedName>
</protein>
<dbReference type="OrthoDB" id="9816185at2"/>
<keyword evidence="2" id="KW-1185">Reference proteome</keyword>
<dbReference type="AlphaFoldDB" id="A0A1W2F2Q1"/>
<gene>
    <name evidence="1" type="ORF">SAMN04488101_11953</name>
</gene>
<dbReference type="Gene3D" id="1.10.30.50">
    <property type="match status" value="1"/>
</dbReference>
<evidence type="ECO:0008006" key="3">
    <source>
        <dbReference type="Google" id="ProtNLM"/>
    </source>
</evidence>
<dbReference type="EMBL" id="FWYB01000019">
    <property type="protein sequence ID" value="SMD16223.1"/>
    <property type="molecule type" value="Genomic_DNA"/>
</dbReference>
<reference evidence="1 2" key="1">
    <citation type="submission" date="2017-04" db="EMBL/GenBank/DDBJ databases">
        <authorList>
            <person name="Afonso C.L."/>
            <person name="Miller P.J."/>
            <person name="Scott M.A."/>
            <person name="Spackman E."/>
            <person name="Goraichik I."/>
            <person name="Dimitrov K.M."/>
            <person name="Suarez D.L."/>
            <person name="Swayne D.E."/>
        </authorList>
    </citation>
    <scope>NUCLEOTIDE SEQUENCE [LARGE SCALE GENOMIC DNA]</scope>
    <source>
        <strain evidence="1 2">DSM 19625</strain>
    </source>
</reference>
<organism evidence="1 2">
    <name type="scientific">Pedobacter nyackensis</name>
    <dbReference type="NCBI Taxonomy" id="475255"/>
    <lineage>
        <taxon>Bacteria</taxon>
        <taxon>Pseudomonadati</taxon>
        <taxon>Bacteroidota</taxon>
        <taxon>Sphingobacteriia</taxon>
        <taxon>Sphingobacteriales</taxon>
        <taxon>Sphingobacteriaceae</taxon>
        <taxon>Pedobacter</taxon>
    </lineage>
</organism>
<sequence length="288" mass="33265">MINLKPYKKKKSADFLKEIIDKKSTTKADPEYHSRLVLVKPQVLDQYVIFDQYFITNSLEKISAFGFKDKQLADLLKLYSYKNKFVQALKVDVTTTASNRKIGTCQNCTISEVNSMDHILPKIDYAEFSVHPSNLFPSCTICNSYKSTIWEKDGTRFFLNLYLDILPPQQYLFVKIIDGGNTPRAQFYLDNRNSIDKDIFRLINSHYDGLHLCERFSQNIDLVVTPLKNAIKSFIGDLSIDRIKSINLERIKKDLDSFGSNYWKSILEAALLNDKDFISSIQKHSLTE</sequence>
<evidence type="ECO:0000313" key="1">
    <source>
        <dbReference type="EMBL" id="SMD16223.1"/>
    </source>
</evidence>
<accession>A0A1W2F2Q1</accession>
<evidence type="ECO:0000313" key="2">
    <source>
        <dbReference type="Proteomes" id="UP000192678"/>
    </source>
</evidence>